<dbReference type="EMBL" id="PSKQ01000027">
    <property type="protein sequence ID" value="MBE8723247.1"/>
    <property type="molecule type" value="Genomic_DNA"/>
</dbReference>
<evidence type="ECO:0008006" key="3">
    <source>
        <dbReference type="Google" id="ProtNLM"/>
    </source>
</evidence>
<gene>
    <name evidence="1" type="ORF">C4F40_21220</name>
</gene>
<protein>
    <recommendedName>
        <fullName evidence="3">DUF5018 domain-containing protein</fullName>
    </recommendedName>
</protein>
<dbReference type="Proteomes" id="UP000618319">
    <property type="component" value="Unassembled WGS sequence"/>
</dbReference>
<evidence type="ECO:0000313" key="1">
    <source>
        <dbReference type="EMBL" id="MBE8723247.1"/>
    </source>
</evidence>
<dbReference type="RefSeq" id="WP_196941381.1">
    <property type="nucleotide sequence ID" value="NZ_MU158693.1"/>
</dbReference>
<name>A0ABR9TEZ8_9SPHI</name>
<accession>A0ABR9TEZ8</accession>
<proteinExistence type="predicted"/>
<keyword evidence="2" id="KW-1185">Reference proteome</keyword>
<evidence type="ECO:0000313" key="2">
    <source>
        <dbReference type="Proteomes" id="UP000618319"/>
    </source>
</evidence>
<organism evidence="1 2">
    <name type="scientific">Sphingobacterium pedocola</name>
    <dbReference type="NCBI Taxonomy" id="2082722"/>
    <lineage>
        <taxon>Bacteria</taxon>
        <taxon>Pseudomonadati</taxon>
        <taxon>Bacteroidota</taxon>
        <taxon>Sphingobacteriia</taxon>
        <taxon>Sphingobacteriales</taxon>
        <taxon>Sphingobacteriaceae</taxon>
        <taxon>Sphingobacterium</taxon>
    </lineage>
</organism>
<dbReference type="PROSITE" id="PS51257">
    <property type="entry name" value="PROKAR_LIPOPROTEIN"/>
    <property type="match status" value="1"/>
</dbReference>
<reference evidence="1 2" key="1">
    <citation type="submission" date="2018-02" db="EMBL/GenBank/DDBJ databases">
        <title>Sphingobacterium KA21.</title>
        <authorList>
            <person name="Vasarhelyi B.M."/>
            <person name="Deshmukh S."/>
            <person name="Balint B."/>
            <person name="Kukolya J."/>
        </authorList>
    </citation>
    <scope>NUCLEOTIDE SEQUENCE [LARGE SCALE GENOMIC DNA]</scope>
    <source>
        <strain evidence="1 2">Ka21</strain>
    </source>
</reference>
<sequence length="565" mass="62072">MKNFKTLFTIATCLLFVVVSCKKKESIDDKKGEMPAIAVAVPGHTLSEGIIHFPVSKETTIAIDYSVTTSSTIKQLVQSVDGIQQKIDNAVGAEGYAGQMIVDIPWEKKTIAVKLQATDAHDQVSTQEFSILVEKSVNRTEGGTSSFAFSFENLHQDAEMTVTSDGSGGFTFGPKLQAAPVLLDEVDVVYENGVRNMVRENHVQGQVIDIVKDNKDEVYTGRGGSGASYFETQAHLRVAGRPVFYMPGASNTFHQPSAALESPYPTEGNKTIYVGWYVKSKYDARLYNRYIRDINGVELNGSSSFIGPKPGERYGETVTGNGISGRITGISDQGISFEMIRNPKAPEIGSTGFGNNVVVTGETSSATFTTNTKGGESTFRNEGSNKWIRVWSNVGNDPVVRISWTQSLMTHPDGVEEYDGSYWGTTSTQMVERWAFMELLLTPDRLTAKVDGKIIHDADASRLILPHGQKVNIGMIGFNGNDARTQITQETHISDIYMDHSIKRFYLANAPTIEAATKVELQRPILWEDKRVNIKVRLGTLDPASEKIYLIYSDDINETAAVAIN</sequence>
<comment type="caution">
    <text evidence="1">The sequence shown here is derived from an EMBL/GenBank/DDBJ whole genome shotgun (WGS) entry which is preliminary data.</text>
</comment>